<dbReference type="Proteomes" id="UP000319103">
    <property type="component" value="Unassembled WGS sequence"/>
</dbReference>
<dbReference type="AlphaFoldDB" id="A0A540W6H7"/>
<comment type="caution">
    <text evidence="1">The sequence shown here is derived from an EMBL/GenBank/DDBJ whole genome shotgun (WGS) entry which is preliminary data.</text>
</comment>
<dbReference type="Pfam" id="PF13155">
    <property type="entry name" value="Toprim_2"/>
    <property type="match status" value="1"/>
</dbReference>
<dbReference type="CDD" id="cd01029">
    <property type="entry name" value="TOPRIM_primases"/>
    <property type="match status" value="1"/>
</dbReference>
<organism evidence="1 2">
    <name type="scientific">Kitasatospora acidiphila</name>
    <dbReference type="NCBI Taxonomy" id="2567942"/>
    <lineage>
        <taxon>Bacteria</taxon>
        <taxon>Bacillati</taxon>
        <taxon>Actinomycetota</taxon>
        <taxon>Actinomycetes</taxon>
        <taxon>Kitasatosporales</taxon>
        <taxon>Streptomycetaceae</taxon>
        <taxon>Kitasatospora</taxon>
    </lineage>
</organism>
<dbReference type="SUPFAM" id="SSF56731">
    <property type="entry name" value="DNA primase core"/>
    <property type="match status" value="1"/>
</dbReference>
<keyword evidence="2" id="KW-1185">Reference proteome</keyword>
<reference evidence="1 2" key="1">
    <citation type="submission" date="2019-06" db="EMBL/GenBank/DDBJ databases">
        <title>Description of Kitasatospora acidophila sp. nov. isolated from pine grove soil, and reclassification of Streptomyces novaecaesareae to Kitasatospora novaeceasareae comb. nov.</title>
        <authorList>
            <person name="Kim M.J."/>
        </authorList>
    </citation>
    <scope>NUCLEOTIDE SEQUENCE [LARGE SCALE GENOMIC DNA]</scope>
    <source>
        <strain evidence="1 2">MMS16-CNU292</strain>
    </source>
</reference>
<protein>
    <submittedName>
        <fullName evidence="1">Uncharacterized protein</fullName>
    </submittedName>
</protein>
<dbReference type="EMBL" id="VIGB01000003">
    <property type="protein sequence ID" value="TQF03954.1"/>
    <property type="molecule type" value="Genomic_DNA"/>
</dbReference>
<dbReference type="Gene3D" id="3.40.1360.10">
    <property type="match status" value="1"/>
</dbReference>
<proteinExistence type="predicted"/>
<accession>A0A540W6H7</accession>
<dbReference type="InterPro" id="IPR034154">
    <property type="entry name" value="TOPRIM_DnaG/twinkle"/>
</dbReference>
<evidence type="ECO:0000313" key="2">
    <source>
        <dbReference type="Proteomes" id="UP000319103"/>
    </source>
</evidence>
<dbReference type="OrthoDB" id="4619999at2"/>
<name>A0A540W6H7_9ACTN</name>
<gene>
    <name evidence="1" type="ORF">E6W39_19070</name>
</gene>
<sequence length="111" mass="11965">MFNTPALDIDSPYIAICEGEIDTMTAAQAGIPAVGIPGVKAWQDFWARCFRGYDTVFVLADHDDSGEGQAMAHRVGSAISSARTVLMPEGHDVNSYVLEHGQEALRSRLGL</sequence>
<evidence type="ECO:0000313" key="1">
    <source>
        <dbReference type="EMBL" id="TQF03954.1"/>
    </source>
</evidence>